<evidence type="ECO:0000313" key="3">
    <source>
        <dbReference type="EMBL" id="KKM14011.1"/>
    </source>
</evidence>
<feature type="region of interest" description="Disordered" evidence="2">
    <location>
        <begin position="106"/>
        <end position="130"/>
    </location>
</feature>
<evidence type="ECO:0000256" key="2">
    <source>
        <dbReference type="SAM" id="MobiDB-lite"/>
    </source>
</evidence>
<name>A0A0F9HF14_9ZZZZ</name>
<organism evidence="3">
    <name type="scientific">marine sediment metagenome</name>
    <dbReference type="NCBI Taxonomy" id="412755"/>
    <lineage>
        <taxon>unclassified sequences</taxon>
        <taxon>metagenomes</taxon>
        <taxon>ecological metagenomes</taxon>
    </lineage>
</organism>
<dbReference type="AlphaFoldDB" id="A0A0F9HF14"/>
<dbReference type="EMBL" id="LAZR01015247">
    <property type="protein sequence ID" value="KKM14011.1"/>
    <property type="molecule type" value="Genomic_DNA"/>
</dbReference>
<reference evidence="3" key="1">
    <citation type="journal article" date="2015" name="Nature">
        <title>Complex archaea that bridge the gap between prokaryotes and eukaryotes.</title>
        <authorList>
            <person name="Spang A."/>
            <person name="Saw J.H."/>
            <person name="Jorgensen S.L."/>
            <person name="Zaremba-Niedzwiedzka K."/>
            <person name="Martijn J."/>
            <person name="Lind A.E."/>
            <person name="van Eijk R."/>
            <person name="Schleper C."/>
            <person name="Guy L."/>
            <person name="Ettema T.J."/>
        </authorList>
    </citation>
    <scope>NUCLEOTIDE SEQUENCE</scope>
</reference>
<keyword evidence="1" id="KW-0175">Coiled coil</keyword>
<accession>A0A0F9HF14</accession>
<protein>
    <submittedName>
        <fullName evidence="3">Uncharacterized protein</fullName>
    </submittedName>
</protein>
<sequence length="130" mass="14999">MFEFIKKASLELRQERERRALQKQKDIEMKAIHQKKQFEINKTDLEREAELEELKANIRKEQNKSLPKAEQKVPEKKTAFAAFQDYCDGFANQPSMVGDIKFGGESYGKGRHKKGSKRSGTGIGTGFYRI</sequence>
<evidence type="ECO:0000256" key="1">
    <source>
        <dbReference type="SAM" id="Coils"/>
    </source>
</evidence>
<comment type="caution">
    <text evidence="3">The sequence shown here is derived from an EMBL/GenBank/DDBJ whole genome shotgun (WGS) entry which is preliminary data.</text>
</comment>
<gene>
    <name evidence="3" type="ORF">LCGC14_1710410</name>
</gene>
<feature type="compositionally biased region" description="Gly residues" evidence="2">
    <location>
        <begin position="121"/>
        <end position="130"/>
    </location>
</feature>
<proteinExistence type="predicted"/>
<feature type="coiled-coil region" evidence="1">
    <location>
        <begin position="5"/>
        <end position="64"/>
    </location>
</feature>